<dbReference type="InterPro" id="IPR023393">
    <property type="entry name" value="START-like_dom_sf"/>
</dbReference>
<name>A0AAU8DMI0_9ACTN</name>
<dbReference type="RefSeq" id="WP_353648814.1">
    <property type="nucleotide sequence ID" value="NZ_CP159218.1"/>
</dbReference>
<dbReference type="EMBL" id="CP159218">
    <property type="protein sequence ID" value="XCG63199.1"/>
    <property type="molecule type" value="Genomic_DNA"/>
</dbReference>
<dbReference type="Gene3D" id="3.30.530.20">
    <property type="match status" value="1"/>
</dbReference>
<sequence>MSSLRLRTVIDASPEACFELSLSVDAHTSSMRASGERIVDGVRSGVMALGDTVTWRARHFGVPWTMTSKITEYERPTMFVDEQVRGPFRSWHHRHLFRPFDGGTEMIDEVQLRSPLGILGRFADRAVVRHYLHGLLKTRNEWLRQELQRSA</sequence>
<dbReference type="Pfam" id="PF10604">
    <property type="entry name" value="Polyketide_cyc2"/>
    <property type="match status" value="1"/>
</dbReference>
<dbReference type="CDD" id="cd07820">
    <property type="entry name" value="SRPBCC_3"/>
    <property type="match status" value="1"/>
</dbReference>
<reference evidence="1" key="1">
    <citation type="submission" date="2024-05" db="EMBL/GenBank/DDBJ databases">
        <authorList>
            <person name="Cai S.Y."/>
            <person name="Jin L.M."/>
            <person name="Li H.R."/>
        </authorList>
    </citation>
    <scope>NUCLEOTIDE SEQUENCE</scope>
    <source>
        <strain evidence="1">A5-74</strain>
    </source>
</reference>
<protein>
    <submittedName>
        <fullName evidence="1">SRPBCC family protein</fullName>
    </submittedName>
</protein>
<dbReference type="InterPro" id="IPR019587">
    <property type="entry name" value="Polyketide_cyclase/dehydratase"/>
</dbReference>
<dbReference type="SUPFAM" id="SSF55961">
    <property type="entry name" value="Bet v1-like"/>
    <property type="match status" value="1"/>
</dbReference>
<gene>
    <name evidence="1" type="ORF">ABLG96_18645</name>
</gene>
<evidence type="ECO:0000313" key="1">
    <source>
        <dbReference type="EMBL" id="XCG63199.1"/>
    </source>
</evidence>
<organism evidence="1">
    <name type="scientific">Nakamurella sp. A5-74</name>
    <dbReference type="NCBI Taxonomy" id="3158264"/>
    <lineage>
        <taxon>Bacteria</taxon>
        <taxon>Bacillati</taxon>
        <taxon>Actinomycetota</taxon>
        <taxon>Actinomycetes</taxon>
        <taxon>Nakamurellales</taxon>
        <taxon>Nakamurellaceae</taxon>
        <taxon>Nakamurella</taxon>
    </lineage>
</organism>
<accession>A0AAU8DMI0</accession>
<proteinExistence type="predicted"/>
<dbReference type="AlphaFoldDB" id="A0AAU8DMI0"/>